<dbReference type="RefSeq" id="XP_018017826.1">
    <property type="nucleotide sequence ID" value="XM_018162337.2"/>
</dbReference>
<feature type="compositionally biased region" description="Polar residues" evidence="1">
    <location>
        <begin position="429"/>
        <end position="449"/>
    </location>
</feature>
<feature type="compositionally biased region" description="Acidic residues" evidence="1">
    <location>
        <begin position="542"/>
        <end position="555"/>
    </location>
</feature>
<feature type="domain" description="PWWP" evidence="2">
    <location>
        <begin position="72"/>
        <end position="150"/>
    </location>
</feature>
<gene>
    <name evidence="4" type="primary">LOC108674399</name>
</gene>
<feature type="compositionally biased region" description="Basic residues" evidence="1">
    <location>
        <begin position="312"/>
        <end position="323"/>
    </location>
</feature>
<feature type="compositionally biased region" description="Basic and acidic residues" evidence="1">
    <location>
        <begin position="1"/>
        <end position="13"/>
    </location>
</feature>
<evidence type="ECO:0000313" key="4">
    <source>
        <dbReference type="RefSeq" id="XP_018017826.1"/>
    </source>
</evidence>
<proteinExistence type="predicted"/>
<feature type="region of interest" description="Disordered" evidence="1">
    <location>
        <begin position="1"/>
        <end position="24"/>
    </location>
</feature>
<feature type="compositionally biased region" description="Polar residues" evidence="1">
    <location>
        <begin position="14"/>
        <end position="24"/>
    </location>
</feature>
<name>A0A8B7NY69_HYAAZ</name>
<feature type="region of interest" description="Disordered" evidence="1">
    <location>
        <begin position="429"/>
        <end position="574"/>
    </location>
</feature>
<feature type="compositionally biased region" description="Polar residues" evidence="1">
    <location>
        <begin position="678"/>
        <end position="689"/>
    </location>
</feature>
<evidence type="ECO:0000256" key="1">
    <source>
        <dbReference type="SAM" id="MobiDB-lite"/>
    </source>
</evidence>
<protein>
    <submittedName>
        <fullName evidence="4">Uncharacterized protein LOC108674399 isoform X1</fullName>
    </submittedName>
</protein>
<dbReference type="Gene3D" id="2.30.30.140">
    <property type="match status" value="1"/>
</dbReference>
<dbReference type="Proteomes" id="UP000694843">
    <property type="component" value="Unplaced"/>
</dbReference>
<feature type="compositionally biased region" description="Polar residues" evidence="1">
    <location>
        <begin position="487"/>
        <end position="498"/>
    </location>
</feature>
<dbReference type="CDD" id="cd05162">
    <property type="entry name" value="PWWP"/>
    <property type="match status" value="1"/>
</dbReference>
<dbReference type="OrthoDB" id="6381815at2759"/>
<feature type="compositionally biased region" description="Low complexity" evidence="1">
    <location>
        <begin position="556"/>
        <end position="571"/>
    </location>
</feature>
<dbReference type="InterPro" id="IPR000313">
    <property type="entry name" value="PWWP_dom"/>
</dbReference>
<dbReference type="KEGG" id="hazt:108674399"/>
<keyword evidence="3" id="KW-1185">Reference proteome</keyword>
<dbReference type="AlphaFoldDB" id="A0A8B7NY69"/>
<dbReference type="GeneID" id="108674399"/>
<feature type="compositionally biased region" description="Polar residues" evidence="1">
    <location>
        <begin position="525"/>
        <end position="540"/>
    </location>
</feature>
<feature type="compositionally biased region" description="Acidic residues" evidence="1">
    <location>
        <begin position="384"/>
        <end position="395"/>
    </location>
</feature>
<accession>A0A8B7NY69</accession>
<feature type="region of interest" description="Disordered" evidence="1">
    <location>
        <begin position="671"/>
        <end position="718"/>
    </location>
</feature>
<dbReference type="Pfam" id="PF00855">
    <property type="entry name" value="PWWP"/>
    <property type="match status" value="1"/>
</dbReference>
<evidence type="ECO:0000313" key="3">
    <source>
        <dbReference type="Proteomes" id="UP000694843"/>
    </source>
</evidence>
<feature type="region of interest" description="Disordered" evidence="1">
    <location>
        <begin position="366"/>
        <end position="413"/>
    </location>
</feature>
<dbReference type="SUPFAM" id="SSF63748">
    <property type="entry name" value="Tudor/PWWP/MBT"/>
    <property type="match status" value="1"/>
</dbReference>
<reference evidence="4" key="1">
    <citation type="submission" date="2025-08" db="UniProtKB">
        <authorList>
            <consortium name="RefSeq"/>
        </authorList>
    </citation>
    <scope>IDENTIFICATION</scope>
    <source>
        <tissue evidence="4">Whole organism</tissue>
    </source>
</reference>
<evidence type="ECO:0000259" key="2">
    <source>
        <dbReference type="Pfam" id="PF00855"/>
    </source>
</evidence>
<feature type="region of interest" description="Disordered" evidence="1">
    <location>
        <begin position="310"/>
        <end position="331"/>
    </location>
</feature>
<sequence>MEVADEHLSKPDDSNVNSKNLDNSQSISCNEKSLITDEDESKNTNGSVILNCSNGNKLIEEPSASNSLYSDGTVVWVRLGQSWWPGTVVALHLCPQDFLGDLKRTPLAVVKFFDENEFVDIHKPEHVYPYNCDRKNEFIKKGLSFHAKRMLHSDYAAKNNLRSMKSKEELFKKFEQDVLKAEQLTGGGADVFTRIEEDSNKRRIDYSNLGFGPPKPKKKKEERIGDSDISEAVHYKKNSTGALSQRVMKLEHKVVIMEQPHVKNMKEDLQKSCNHFKCNLCDFTCSRLGVIIWHNKGHLKTVIDYDRGIRMPGRKRRKPKSKSKKVEGKAIDGIAVDHSKVNGHAGAGAAASVDSKQLLLDWDDEDEAAGESGGAGEGNHEGESSDEVLESEDESGAMYRRPPADLAQRRPMRAAEELNSAFDALLADSQSSGSISTSMHNEHSFVNNDSDSDASDWEKYYDKDSDGEENDEPKESDIKSLCEATDDSNGVVSSTITNGKLPDEKSAANEPHIAIVRPNSHVIDSVSSHSNSASPEQSNQDDTMEAGDEDEDGDTQETGRSSSLSSSPSNSGPAFMLVAVDAQGNNVPMPALTDRNHSSNLVAVEASMEDGTSRTLYIDPAYLEPNVDLTNLMLHIDYSGQETVIIPSTSAVDTTANASLPQDSLSCAESSACEVSSGQPAGSISSAESTRPLPAEHKEEVSSSGSAAHETSAYNKQP</sequence>
<organism evidence="3 4">
    <name type="scientific">Hyalella azteca</name>
    <name type="common">Amphipod</name>
    <dbReference type="NCBI Taxonomy" id="294128"/>
    <lineage>
        <taxon>Eukaryota</taxon>
        <taxon>Metazoa</taxon>
        <taxon>Ecdysozoa</taxon>
        <taxon>Arthropoda</taxon>
        <taxon>Crustacea</taxon>
        <taxon>Multicrustacea</taxon>
        <taxon>Malacostraca</taxon>
        <taxon>Eumalacostraca</taxon>
        <taxon>Peracarida</taxon>
        <taxon>Amphipoda</taxon>
        <taxon>Senticaudata</taxon>
        <taxon>Talitrida</taxon>
        <taxon>Talitroidea</taxon>
        <taxon>Hyalellidae</taxon>
        <taxon>Hyalella</taxon>
    </lineage>
</organism>